<dbReference type="PANTHER" id="PTHR34220">
    <property type="entry name" value="SENSOR HISTIDINE KINASE YPDA"/>
    <property type="match status" value="1"/>
</dbReference>
<accession>A0AA42DLE6</accession>
<keyword evidence="2" id="KW-0597">Phosphoprotein</keyword>
<dbReference type="InterPro" id="IPR050640">
    <property type="entry name" value="Bact_2-comp_sensor_kinase"/>
</dbReference>
<comment type="subcellular location">
    <subcellularLocation>
        <location evidence="1">Membrane</location>
    </subcellularLocation>
</comment>
<proteinExistence type="predicted"/>
<dbReference type="PANTHER" id="PTHR34220:SF7">
    <property type="entry name" value="SENSOR HISTIDINE KINASE YPDA"/>
    <property type="match status" value="1"/>
</dbReference>
<feature type="transmembrane region" description="Helical" evidence="5">
    <location>
        <begin position="331"/>
        <end position="356"/>
    </location>
</feature>
<dbReference type="EMBL" id="JAQIFT010000025">
    <property type="protein sequence ID" value="MDA3731065.1"/>
    <property type="molecule type" value="Genomic_DNA"/>
</dbReference>
<dbReference type="SMART" id="SM00304">
    <property type="entry name" value="HAMP"/>
    <property type="match status" value="1"/>
</dbReference>
<name>A0AA42DLE6_9FIRM</name>
<evidence type="ECO:0000313" key="8">
    <source>
        <dbReference type="Proteomes" id="UP001169242"/>
    </source>
</evidence>
<dbReference type="AlphaFoldDB" id="A0AA42DLE6"/>
<evidence type="ECO:0000313" key="7">
    <source>
        <dbReference type="EMBL" id="MDA3731065.1"/>
    </source>
</evidence>
<keyword evidence="5" id="KW-0472">Membrane</keyword>
<keyword evidence="5" id="KW-1133">Transmembrane helix</keyword>
<dbReference type="CDD" id="cd06225">
    <property type="entry name" value="HAMP"/>
    <property type="match status" value="1"/>
</dbReference>
<dbReference type="InterPro" id="IPR003594">
    <property type="entry name" value="HATPase_dom"/>
</dbReference>
<evidence type="ECO:0000256" key="2">
    <source>
        <dbReference type="ARBA" id="ARBA00022553"/>
    </source>
</evidence>
<dbReference type="InterPro" id="IPR036890">
    <property type="entry name" value="HATPase_C_sf"/>
</dbReference>
<dbReference type="RefSeq" id="WP_053984867.1">
    <property type="nucleotide sequence ID" value="NZ_JAQIFT010000025.1"/>
</dbReference>
<evidence type="ECO:0000256" key="3">
    <source>
        <dbReference type="ARBA" id="ARBA00022679"/>
    </source>
</evidence>
<dbReference type="Pfam" id="PF06580">
    <property type="entry name" value="His_kinase"/>
    <property type="match status" value="1"/>
</dbReference>
<reference evidence="7" key="1">
    <citation type="journal article" date="2023" name="Int. J. Syst. Evol. Microbiol.">
        <title>&lt;i&gt;Holtiella tumoricola&lt;/i&gt; gen. nov. sp. nov., isolated from a human clinical sample.</title>
        <authorList>
            <person name="Allen-Vercoe E."/>
            <person name="Daigneault M.C."/>
            <person name="Vancuren S.J."/>
            <person name="Cochrane K."/>
            <person name="O'Neal L.L."/>
            <person name="Sankaranarayanan K."/>
            <person name="Lawson P.A."/>
        </authorList>
    </citation>
    <scope>NUCLEOTIDE SEQUENCE</scope>
    <source>
        <strain evidence="7">CC70A</strain>
    </source>
</reference>
<organism evidence="7 8">
    <name type="scientific">Holtiella tumoricola</name>
    <dbReference type="NCBI Taxonomy" id="3018743"/>
    <lineage>
        <taxon>Bacteria</taxon>
        <taxon>Bacillati</taxon>
        <taxon>Bacillota</taxon>
        <taxon>Clostridia</taxon>
        <taxon>Lachnospirales</taxon>
        <taxon>Cellulosilyticaceae</taxon>
        <taxon>Holtiella</taxon>
    </lineage>
</organism>
<comment type="caution">
    <text evidence="7">The sequence shown here is derived from an EMBL/GenBank/DDBJ whole genome shotgun (WGS) entry which is preliminary data.</text>
</comment>
<evidence type="ECO:0000256" key="5">
    <source>
        <dbReference type="SAM" id="Phobius"/>
    </source>
</evidence>
<dbReference type="Gene3D" id="3.30.565.10">
    <property type="entry name" value="Histidine kinase-like ATPase, C-terminal domain"/>
    <property type="match status" value="1"/>
</dbReference>
<dbReference type="SUPFAM" id="SSF158472">
    <property type="entry name" value="HAMP domain-like"/>
    <property type="match status" value="1"/>
</dbReference>
<feature type="domain" description="HAMP" evidence="6">
    <location>
        <begin position="350"/>
        <end position="402"/>
    </location>
</feature>
<dbReference type="SUPFAM" id="SSF55874">
    <property type="entry name" value="ATPase domain of HSP90 chaperone/DNA topoisomerase II/histidine kinase"/>
    <property type="match status" value="1"/>
</dbReference>
<evidence type="ECO:0000256" key="1">
    <source>
        <dbReference type="ARBA" id="ARBA00004370"/>
    </source>
</evidence>
<protein>
    <submittedName>
        <fullName evidence="7">Histidine kinase</fullName>
    </submittedName>
</protein>
<dbReference type="Proteomes" id="UP001169242">
    <property type="component" value="Unassembled WGS sequence"/>
</dbReference>
<keyword evidence="3" id="KW-0808">Transferase</keyword>
<keyword evidence="4 7" id="KW-0418">Kinase</keyword>
<dbReference type="GO" id="GO:0016020">
    <property type="term" value="C:membrane"/>
    <property type="evidence" value="ECO:0007669"/>
    <property type="project" value="UniProtKB-SubCell"/>
</dbReference>
<evidence type="ECO:0000256" key="4">
    <source>
        <dbReference type="ARBA" id="ARBA00022777"/>
    </source>
</evidence>
<dbReference type="Gene3D" id="3.30.450.20">
    <property type="entry name" value="PAS domain"/>
    <property type="match status" value="1"/>
</dbReference>
<dbReference type="PROSITE" id="PS50885">
    <property type="entry name" value="HAMP"/>
    <property type="match status" value="1"/>
</dbReference>
<dbReference type="InterPro" id="IPR010559">
    <property type="entry name" value="Sig_transdc_His_kin_internal"/>
</dbReference>
<dbReference type="Gene3D" id="1.10.8.500">
    <property type="entry name" value="HAMP domain in histidine kinase"/>
    <property type="match status" value="1"/>
</dbReference>
<sequence>MFSPKNRLAFTMYKLIFQIRKVNVFKRLIISFLILITLPTLAITIITYNTYTEEIENNISTLLSYTTHNVAQSITKQMQHYENLVYNLYLDDNLMQLVIDSLADNLSFDEQQSIQDTINNYLYSYIPNSDSKILNLQIVTPKGQFTQTSYSSSQRGGYLKDPMTFVNSSYYTKAKAFKGHPIWFDTTLEDNLFYRQTVNRPIVDSLSLMQSIPNYYLKDSVGVIVMNIYLNGIIEDINASLLNRSGHLVLVSPQGSLASINSKLKGPIPTNVPQLISEIGDQLEGIFYTEINDSTCLVAFEKLSNSDFYILNLAYYDALIKNAKSIRNFTLLSMLIVICISILIAYIVTLSITVPLNKLKHTLDKLPSKSFNATFNDTNHDEIGILGQHFNTMVKQIQDLIHKVYLSEIQAKDLAFKKKEAELNALQMQINPHFLYNTLDIIRWEVIALEEGNGKVSEMIESFSAFLRLSIPKHSELVTISEEIKHIESYLQVINYRYTSKVVLCNNLDHNTLNLYIPKLTLQPIVENCIVHGFKGHLDNKIITVTSHITTDMLLLYITDNGVGMPLERLNQINTHLSHIHTSSQTSIGLYNVCERIQLYFGAEYGLCIAESPSKGTTIELKLPLNGIMQTKEAHHV</sequence>
<dbReference type="SMART" id="SM00387">
    <property type="entry name" value="HATPase_c"/>
    <property type="match status" value="1"/>
</dbReference>
<keyword evidence="5" id="KW-0812">Transmembrane</keyword>
<dbReference type="InterPro" id="IPR003660">
    <property type="entry name" value="HAMP_dom"/>
</dbReference>
<keyword evidence="8" id="KW-1185">Reference proteome</keyword>
<dbReference type="GO" id="GO:0000155">
    <property type="term" value="F:phosphorelay sensor kinase activity"/>
    <property type="evidence" value="ECO:0007669"/>
    <property type="project" value="InterPro"/>
</dbReference>
<evidence type="ECO:0000259" key="6">
    <source>
        <dbReference type="PROSITE" id="PS50885"/>
    </source>
</evidence>
<dbReference type="Pfam" id="PF00672">
    <property type="entry name" value="HAMP"/>
    <property type="match status" value="1"/>
</dbReference>
<dbReference type="Pfam" id="PF02518">
    <property type="entry name" value="HATPase_c"/>
    <property type="match status" value="1"/>
</dbReference>
<gene>
    <name evidence="7" type="ORF">PBV87_06125</name>
</gene>